<sequence length="112" mass="12856">MTISKSNVSDDSTQQICIRSAQMKTELVTALTHTNHGNISSLILTPKQLRPEIAKIRDIFPLVALYRYWQIRTDHSYTNGLANSTLKKSQSTWFKPHQNQSHNQPYNQDSEV</sequence>
<protein>
    <submittedName>
        <fullName evidence="2">Uncharacterized protein</fullName>
    </submittedName>
</protein>
<dbReference type="Proteomes" id="UP000299102">
    <property type="component" value="Unassembled WGS sequence"/>
</dbReference>
<feature type="region of interest" description="Disordered" evidence="1">
    <location>
        <begin position="88"/>
        <end position="112"/>
    </location>
</feature>
<keyword evidence="3" id="KW-1185">Reference proteome</keyword>
<dbReference type="AlphaFoldDB" id="A0A4C2A9R7"/>
<comment type="caution">
    <text evidence="2">The sequence shown here is derived from an EMBL/GenBank/DDBJ whole genome shotgun (WGS) entry which is preliminary data.</text>
</comment>
<name>A0A4C2A9R7_EUMVA</name>
<evidence type="ECO:0000313" key="2">
    <source>
        <dbReference type="EMBL" id="GBP95939.1"/>
    </source>
</evidence>
<dbReference type="OrthoDB" id="7477382at2759"/>
<evidence type="ECO:0000256" key="1">
    <source>
        <dbReference type="SAM" id="MobiDB-lite"/>
    </source>
</evidence>
<reference evidence="2 3" key="1">
    <citation type="journal article" date="2019" name="Commun. Biol.">
        <title>The bagworm genome reveals a unique fibroin gene that provides high tensile strength.</title>
        <authorList>
            <person name="Kono N."/>
            <person name="Nakamura H."/>
            <person name="Ohtoshi R."/>
            <person name="Tomita M."/>
            <person name="Numata K."/>
            <person name="Arakawa K."/>
        </authorList>
    </citation>
    <scope>NUCLEOTIDE SEQUENCE [LARGE SCALE GENOMIC DNA]</scope>
</reference>
<evidence type="ECO:0000313" key="3">
    <source>
        <dbReference type="Proteomes" id="UP000299102"/>
    </source>
</evidence>
<organism evidence="2 3">
    <name type="scientific">Eumeta variegata</name>
    <name type="common">Bagworm moth</name>
    <name type="synonym">Eumeta japonica</name>
    <dbReference type="NCBI Taxonomy" id="151549"/>
    <lineage>
        <taxon>Eukaryota</taxon>
        <taxon>Metazoa</taxon>
        <taxon>Ecdysozoa</taxon>
        <taxon>Arthropoda</taxon>
        <taxon>Hexapoda</taxon>
        <taxon>Insecta</taxon>
        <taxon>Pterygota</taxon>
        <taxon>Neoptera</taxon>
        <taxon>Endopterygota</taxon>
        <taxon>Lepidoptera</taxon>
        <taxon>Glossata</taxon>
        <taxon>Ditrysia</taxon>
        <taxon>Tineoidea</taxon>
        <taxon>Psychidae</taxon>
        <taxon>Oiketicinae</taxon>
        <taxon>Eumeta</taxon>
    </lineage>
</organism>
<gene>
    <name evidence="2" type="ORF">EVAR_91073_1</name>
</gene>
<proteinExistence type="predicted"/>
<accession>A0A4C2A9R7</accession>
<dbReference type="EMBL" id="BGZK01002704">
    <property type="protein sequence ID" value="GBP95939.1"/>
    <property type="molecule type" value="Genomic_DNA"/>
</dbReference>